<dbReference type="EMBL" id="KZ613952">
    <property type="protein sequence ID" value="PMD35657.1"/>
    <property type="molecule type" value="Genomic_DNA"/>
</dbReference>
<protein>
    <submittedName>
        <fullName evidence="1">Uncharacterized protein</fullName>
    </submittedName>
</protein>
<accession>A0A2J6RAY2</accession>
<dbReference type="Proteomes" id="UP000235786">
    <property type="component" value="Unassembled WGS sequence"/>
</dbReference>
<organism evidence="1 2">
    <name type="scientific">Hyaloscypha variabilis (strain UAMH 11265 / GT02V1 / F)</name>
    <name type="common">Meliniomyces variabilis</name>
    <dbReference type="NCBI Taxonomy" id="1149755"/>
    <lineage>
        <taxon>Eukaryota</taxon>
        <taxon>Fungi</taxon>
        <taxon>Dikarya</taxon>
        <taxon>Ascomycota</taxon>
        <taxon>Pezizomycotina</taxon>
        <taxon>Leotiomycetes</taxon>
        <taxon>Helotiales</taxon>
        <taxon>Hyaloscyphaceae</taxon>
        <taxon>Hyaloscypha</taxon>
        <taxon>Hyaloscypha variabilis</taxon>
    </lineage>
</organism>
<evidence type="ECO:0000313" key="2">
    <source>
        <dbReference type="Proteomes" id="UP000235786"/>
    </source>
</evidence>
<keyword evidence="2" id="KW-1185">Reference proteome</keyword>
<proteinExistence type="predicted"/>
<sequence length="186" mass="20913">MDHLRLTARVPSKLIIRLHRLEETSFQRLGGTLSIGTHWSVVRRTKPYQLPPCPSPHRRFGLVSCLGTFLSLPPKAQETQPSAERRGTRVTDRLPPCGTRRWVCGPPLGFEKLGEKWACPGNEETRMAKIFGTEHAVSNLAGTAQLFIIYEPEPLRHVRDRRKLSEFPQSDLIPRSLGEAESGEVG</sequence>
<reference evidence="1 2" key="1">
    <citation type="submission" date="2016-04" db="EMBL/GenBank/DDBJ databases">
        <title>A degradative enzymes factory behind the ericoid mycorrhizal symbiosis.</title>
        <authorList>
            <consortium name="DOE Joint Genome Institute"/>
            <person name="Martino E."/>
            <person name="Morin E."/>
            <person name="Grelet G."/>
            <person name="Kuo A."/>
            <person name="Kohler A."/>
            <person name="Daghino S."/>
            <person name="Barry K."/>
            <person name="Choi C."/>
            <person name="Cichocki N."/>
            <person name="Clum A."/>
            <person name="Copeland A."/>
            <person name="Hainaut M."/>
            <person name="Haridas S."/>
            <person name="Labutti K."/>
            <person name="Lindquist E."/>
            <person name="Lipzen A."/>
            <person name="Khouja H.-R."/>
            <person name="Murat C."/>
            <person name="Ohm R."/>
            <person name="Olson A."/>
            <person name="Spatafora J."/>
            <person name="Veneault-Fourrey C."/>
            <person name="Henrissat B."/>
            <person name="Grigoriev I."/>
            <person name="Martin F."/>
            <person name="Perotto S."/>
        </authorList>
    </citation>
    <scope>NUCLEOTIDE SEQUENCE [LARGE SCALE GENOMIC DNA]</scope>
    <source>
        <strain evidence="1 2">F</strain>
    </source>
</reference>
<gene>
    <name evidence="1" type="ORF">L207DRAFT_119873</name>
</gene>
<dbReference type="AlphaFoldDB" id="A0A2J6RAY2"/>
<evidence type="ECO:0000313" key="1">
    <source>
        <dbReference type="EMBL" id="PMD35657.1"/>
    </source>
</evidence>
<name>A0A2J6RAY2_HYAVF</name>